<reference evidence="8 9" key="1">
    <citation type="journal article" date="2023" name="Hortic Res">
        <title>Pangenome of water caltrop reveals structural variations and asymmetric subgenome divergence after allopolyploidization.</title>
        <authorList>
            <person name="Zhang X."/>
            <person name="Chen Y."/>
            <person name="Wang L."/>
            <person name="Yuan Y."/>
            <person name="Fang M."/>
            <person name="Shi L."/>
            <person name="Lu R."/>
            <person name="Comes H.P."/>
            <person name="Ma Y."/>
            <person name="Chen Y."/>
            <person name="Huang G."/>
            <person name="Zhou Y."/>
            <person name="Zheng Z."/>
            <person name="Qiu Y."/>
        </authorList>
    </citation>
    <scope>NUCLEOTIDE SEQUENCE [LARGE SCALE GENOMIC DNA]</scope>
    <source>
        <tissue evidence="8">Roots</tissue>
    </source>
</reference>
<dbReference type="PROSITE" id="PS50088">
    <property type="entry name" value="ANK_REPEAT"/>
    <property type="match status" value="2"/>
</dbReference>
<dbReference type="InterPro" id="IPR002110">
    <property type="entry name" value="Ankyrin_rpt"/>
</dbReference>
<feature type="repeat" description="ANK" evidence="5">
    <location>
        <begin position="269"/>
        <end position="301"/>
    </location>
</feature>
<evidence type="ECO:0000256" key="2">
    <source>
        <dbReference type="ARBA" id="ARBA00022737"/>
    </source>
</evidence>
<dbReference type="PANTHER" id="PTHR24119:SF0">
    <property type="entry name" value="ACYL-COA-BINDING DOMAIN-CONTAINING PROTEIN 6"/>
    <property type="match status" value="1"/>
</dbReference>
<dbReference type="SUPFAM" id="SSF48403">
    <property type="entry name" value="Ankyrin repeat"/>
    <property type="match status" value="1"/>
</dbReference>
<evidence type="ECO:0000313" key="9">
    <source>
        <dbReference type="Proteomes" id="UP001345219"/>
    </source>
</evidence>
<accession>A0AAN7QW34</accession>
<evidence type="ECO:0000256" key="1">
    <source>
        <dbReference type="ARBA" id="ARBA00005567"/>
    </source>
</evidence>
<evidence type="ECO:0000256" key="5">
    <source>
        <dbReference type="PROSITE-ProRule" id="PRU00023"/>
    </source>
</evidence>
<feature type="domain" description="ACB" evidence="7">
    <location>
        <begin position="108"/>
        <end position="198"/>
    </location>
</feature>
<dbReference type="PROSITE" id="PS51228">
    <property type="entry name" value="ACB_2"/>
    <property type="match status" value="1"/>
</dbReference>
<dbReference type="InterPro" id="IPR035984">
    <property type="entry name" value="Acyl-CoA-binding_sf"/>
</dbReference>
<evidence type="ECO:0000313" key="8">
    <source>
        <dbReference type="EMBL" id="KAK4777318.1"/>
    </source>
</evidence>
<protein>
    <recommendedName>
        <fullName evidence="7">ACB domain-containing protein</fullName>
    </recommendedName>
</protein>
<dbReference type="InterPro" id="IPR014352">
    <property type="entry name" value="FERM/acyl-CoA-bd_prot_sf"/>
</dbReference>
<evidence type="ECO:0000256" key="4">
    <source>
        <dbReference type="ARBA" id="ARBA00023121"/>
    </source>
</evidence>
<comment type="similarity">
    <text evidence="1">Belongs to the ACBP family.</text>
</comment>
<feature type="region of interest" description="Disordered" evidence="6">
    <location>
        <begin position="49"/>
        <end position="69"/>
    </location>
</feature>
<dbReference type="PANTHER" id="PTHR24119">
    <property type="entry name" value="ACYL-COA-BINDING DOMAIN-CONTAINING PROTEIN 6"/>
    <property type="match status" value="1"/>
</dbReference>
<comment type="caution">
    <text evidence="8">The sequence shown here is derived from an EMBL/GenBank/DDBJ whole genome shotgun (WGS) entry which is preliminary data.</text>
</comment>
<dbReference type="InterPro" id="IPR036770">
    <property type="entry name" value="Ankyrin_rpt-contain_sf"/>
</dbReference>
<keyword evidence="4" id="KW-0446">Lipid-binding</keyword>
<name>A0AAN7QW34_9MYRT</name>
<keyword evidence="9" id="KW-1185">Reference proteome</keyword>
<evidence type="ECO:0000256" key="3">
    <source>
        <dbReference type="ARBA" id="ARBA00023043"/>
    </source>
</evidence>
<dbReference type="Pfam" id="PF12796">
    <property type="entry name" value="Ank_2"/>
    <property type="match status" value="1"/>
</dbReference>
<sequence length="359" mass="38747">MTDWQQLLQSILLGLIFSYLLAKLISVITSFKDDNLSIARASSSPSAISRLLSPRPDQSTTMAEAPDSGADVDSLVAEHGSLRNESVFGTDDGRGSDSDWEGVESTELDEAFSAATTFVAAAAADRLSHKVSNDVQLQLYALYKIATEGPCSPPQPPALKMTARAKWQAWNKLGAMPPEDAMQKYIEIVTELYPTWAAGSSAKSKGGDVDGSSADAKGPMGPVFSTFVYEETADDLKMDAIHAFAREGEVDNLANCIDSGVNINVKDSEGRTPLHWAVDRGHFNVVELLISKGADVNSKDKEGQVPLHYAALCEREGIGELLVKHKANMAIKDNDGLSPSDLCDFDWPFMKISEEKASD</sequence>
<evidence type="ECO:0000259" key="7">
    <source>
        <dbReference type="PROSITE" id="PS51228"/>
    </source>
</evidence>
<dbReference type="GO" id="GO:0000062">
    <property type="term" value="F:fatty-acyl-CoA binding"/>
    <property type="evidence" value="ECO:0007669"/>
    <property type="project" value="InterPro"/>
</dbReference>
<keyword evidence="2" id="KW-0677">Repeat</keyword>
<keyword evidence="3 5" id="KW-0040">ANK repeat</keyword>
<dbReference type="Gene3D" id="1.25.40.20">
    <property type="entry name" value="Ankyrin repeat-containing domain"/>
    <property type="match status" value="1"/>
</dbReference>
<gene>
    <name evidence="8" type="ORF">SAY87_017505</name>
</gene>
<evidence type="ECO:0000256" key="6">
    <source>
        <dbReference type="SAM" id="MobiDB-lite"/>
    </source>
</evidence>
<dbReference type="Gene3D" id="1.20.80.10">
    <property type="match status" value="1"/>
</dbReference>
<dbReference type="Proteomes" id="UP001345219">
    <property type="component" value="Chromosome 14"/>
</dbReference>
<dbReference type="PROSITE" id="PS50297">
    <property type="entry name" value="ANK_REP_REGION"/>
    <property type="match status" value="2"/>
</dbReference>
<dbReference type="SUPFAM" id="SSF47027">
    <property type="entry name" value="Acyl-CoA binding protein"/>
    <property type="match status" value="1"/>
</dbReference>
<dbReference type="PRINTS" id="PR00689">
    <property type="entry name" value="ACOABINDINGP"/>
</dbReference>
<feature type="repeat" description="ANK" evidence="5">
    <location>
        <begin position="302"/>
        <end position="334"/>
    </location>
</feature>
<organism evidence="8 9">
    <name type="scientific">Trapa incisa</name>
    <dbReference type="NCBI Taxonomy" id="236973"/>
    <lineage>
        <taxon>Eukaryota</taxon>
        <taxon>Viridiplantae</taxon>
        <taxon>Streptophyta</taxon>
        <taxon>Embryophyta</taxon>
        <taxon>Tracheophyta</taxon>
        <taxon>Spermatophyta</taxon>
        <taxon>Magnoliopsida</taxon>
        <taxon>eudicotyledons</taxon>
        <taxon>Gunneridae</taxon>
        <taxon>Pentapetalae</taxon>
        <taxon>rosids</taxon>
        <taxon>malvids</taxon>
        <taxon>Myrtales</taxon>
        <taxon>Lythraceae</taxon>
        <taxon>Trapa</taxon>
    </lineage>
</organism>
<dbReference type="EMBL" id="JAXIOK010000002">
    <property type="protein sequence ID" value="KAK4777318.1"/>
    <property type="molecule type" value="Genomic_DNA"/>
</dbReference>
<dbReference type="SMART" id="SM00248">
    <property type="entry name" value="ANK"/>
    <property type="match status" value="3"/>
</dbReference>
<proteinExistence type="inferred from homology"/>
<dbReference type="Pfam" id="PF00887">
    <property type="entry name" value="ACBP"/>
    <property type="match status" value="1"/>
</dbReference>
<dbReference type="InterPro" id="IPR000582">
    <property type="entry name" value="Acyl-CoA-binding_protein"/>
</dbReference>
<dbReference type="AlphaFoldDB" id="A0AAN7QW34"/>